<evidence type="ECO:0000256" key="1">
    <source>
        <dbReference type="SAM" id="Phobius"/>
    </source>
</evidence>
<name>A0A0H5DIN8_9RHOB</name>
<proteinExistence type="predicted"/>
<keyword evidence="1" id="KW-1133">Transmembrane helix</keyword>
<gene>
    <name evidence="2" type="ORF">NIT7321_02514</name>
</gene>
<reference evidence="2 3" key="1">
    <citation type="submission" date="2015-05" db="EMBL/GenBank/DDBJ databases">
        <authorList>
            <person name="Rodrigo-Torres Lidia"/>
            <person name="Arahal R.David."/>
        </authorList>
    </citation>
    <scope>NUCLEOTIDE SEQUENCE [LARGE SCALE GENOMIC DNA]</scope>
    <source>
        <strain evidence="2 3">CECT 7321</strain>
    </source>
</reference>
<dbReference type="AlphaFoldDB" id="A0A0H5DIN8"/>
<sequence>MAYLDPCASARDLSGQALHAVYVVAALGVLAIVAGCADTAHYPLSGLAVSASDPVHQLSMTGGTMGMVGF</sequence>
<accession>A0A0H5DIN8</accession>
<dbReference type="EMBL" id="CVRL01000033">
    <property type="protein sequence ID" value="CRL11645.1"/>
    <property type="molecule type" value="Genomic_DNA"/>
</dbReference>
<dbReference type="RefSeq" id="WP_037302470.1">
    <property type="nucleotide sequence ID" value="NZ_BSKQ01000001.1"/>
</dbReference>
<dbReference type="Proteomes" id="UP000043764">
    <property type="component" value="Unassembled WGS sequence"/>
</dbReference>
<keyword evidence="3" id="KW-1185">Reference proteome</keyword>
<evidence type="ECO:0000313" key="3">
    <source>
        <dbReference type="Proteomes" id="UP000043764"/>
    </source>
</evidence>
<dbReference type="GeneID" id="78396311"/>
<keyword evidence="1" id="KW-0812">Transmembrane</keyword>
<protein>
    <submittedName>
        <fullName evidence="2">Uncharacterized protein</fullName>
    </submittedName>
</protein>
<organism evidence="2 3">
    <name type="scientific">Phaeobacter italicus</name>
    <dbReference type="NCBI Taxonomy" id="481446"/>
    <lineage>
        <taxon>Bacteria</taxon>
        <taxon>Pseudomonadati</taxon>
        <taxon>Pseudomonadota</taxon>
        <taxon>Alphaproteobacteria</taxon>
        <taxon>Rhodobacterales</taxon>
        <taxon>Roseobacteraceae</taxon>
        <taxon>Phaeobacter</taxon>
    </lineage>
</organism>
<feature type="transmembrane region" description="Helical" evidence="1">
    <location>
        <begin position="20"/>
        <end position="37"/>
    </location>
</feature>
<keyword evidence="1" id="KW-0472">Membrane</keyword>
<evidence type="ECO:0000313" key="2">
    <source>
        <dbReference type="EMBL" id="CRL11645.1"/>
    </source>
</evidence>